<accession>A0A2M3ZST9</accession>
<sequence>MMPWMSSASLLVRFGRTFPISLPEPFRGSSLAPRKDRLLLMWEVTSRWHYGWFRYRAHPYSCWCSLLLPLAAAGAAAPGYHCRSR</sequence>
<organism evidence="1">
    <name type="scientific">Anopheles braziliensis</name>
    <dbReference type="NCBI Taxonomy" id="58242"/>
    <lineage>
        <taxon>Eukaryota</taxon>
        <taxon>Metazoa</taxon>
        <taxon>Ecdysozoa</taxon>
        <taxon>Arthropoda</taxon>
        <taxon>Hexapoda</taxon>
        <taxon>Insecta</taxon>
        <taxon>Pterygota</taxon>
        <taxon>Neoptera</taxon>
        <taxon>Endopterygota</taxon>
        <taxon>Diptera</taxon>
        <taxon>Nematocera</taxon>
        <taxon>Culicoidea</taxon>
        <taxon>Culicidae</taxon>
        <taxon>Anophelinae</taxon>
        <taxon>Anopheles</taxon>
    </lineage>
</organism>
<name>A0A2M3ZST9_9DIPT</name>
<dbReference type="AlphaFoldDB" id="A0A2M3ZST9"/>
<proteinExistence type="predicted"/>
<reference evidence="1" key="1">
    <citation type="submission" date="2018-01" db="EMBL/GenBank/DDBJ databases">
        <title>An insight into the sialome of Amazonian anophelines.</title>
        <authorList>
            <person name="Ribeiro J.M."/>
            <person name="Scarpassa V."/>
            <person name="Calvo E."/>
        </authorList>
    </citation>
    <scope>NUCLEOTIDE SEQUENCE</scope>
    <source>
        <tissue evidence="1">Salivary glands</tissue>
    </source>
</reference>
<dbReference type="EMBL" id="GGFM01010886">
    <property type="protein sequence ID" value="MBW31637.1"/>
    <property type="molecule type" value="Transcribed_RNA"/>
</dbReference>
<protein>
    <submittedName>
        <fullName evidence="1">Putative secreted peptide</fullName>
    </submittedName>
</protein>
<evidence type="ECO:0000313" key="1">
    <source>
        <dbReference type="EMBL" id="MBW31637.1"/>
    </source>
</evidence>